<dbReference type="InterPro" id="IPR013078">
    <property type="entry name" value="His_Pase_superF_clade-1"/>
</dbReference>
<sequence length="217" mass="24782">MPKTLPQRKNPFITLRSDPPLTTLGYFHAKLAGEELLELGVKINHIYTSPTLRCIQTANAIIEALQIPNLKFNIEPGLLQWTRFCRGKIPIFMTSRECEKARYNINPNYQPIYLTERLSLTETMDDFYARSHEVVKMALRMTEGNVLFVGHGGTLFSCTTQLCGLPIPSEQEAYNQFINTQYLDCKEAQEQTDGLYMLNDSPILPFTCSGHRKNETL</sequence>
<evidence type="ECO:0000313" key="1">
    <source>
        <dbReference type="Proteomes" id="UP000887540"/>
    </source>
</evidence>
<name>A0A914D079_9BILA</name>
<dbReference type="WBParaSite" id="ACRNAN_scaffold1662.g25499.t1">
    <property type="protein sequence ID" value="ACRNAN_scaffold1662.g25499.t1"/>
    <property type="gene ID" value="ACRNAN_scaffold1662.g25499"/>
</dbReference>
<dbReference type="AlphaFoldDB" id="A0A914D079"/>
<reference evidence="2" key="1">
    <citation type="submission" date="2022-11" db="UniProtKB">
        <authorList>
            <consortium name="WormBaseParasite"/>
        </authorList>
    </citation>
    <scope>IDENTIFICATION</scope>
</reference>
<dbReference type="InterPro" id="IPR029033">
    <property type="entry name" value="His_PPase_superfam"/>
</dbReference>
<proteinExistence type="predicted"/>
<dbReference type="Gene3D" id="3.40.50.1240">
    <property type="entry name" value="Phosphoglycerate mutase-like"/>
    <property type="match status" value="1"/>
</dbReference>
<dbReference type="PANTHER" id="PTHR16469:SF27">
    <property type="entry name" value="UBIQUITIN-ASSOCIATED AND SH3 DOMAIN-CONTAINING BA-RELATED"/>
    <property type="match status" value="1"/>
</dbReference>
<dbReference type="GO" id="GO:0016791">
    <property type="term" value="F:phosphatase activity"/>
    <property type="evidence" value="ECO:0007669"/>
    <property type="project" value="UniProtKB-ARBA"/>
</dbReference>
<dbReference type="PANTHER" id="PTHR16469">
    <property type="entry name" value="UBIQUITIN-ASSOCIATED AND SH3 DOMAIN-CONTAINING BA-RELATED"/>
    <property type="match status" value="1"/>
</dbReference>
<dbReference type="InterPro" id="IPR051710">
    <property type="entry name" value="Phosphatase_SH3-domain"/>
</dbReference>
<organism evidence="1 2">
    <name type="scientific">Acrobeloides nanus</name>
    <dbReference type="NCBI Taxonomy" id="290746"/>
    <lineage>
        <taxon>Eukaryota</taxon>
        <taxon>Metazoa</taxon>
        <taxon>Ecdysozoa</taxon>
        <taxon>Nematoda</taxon>
        <taxon>Chromadorea</taxon>
        <taxon>Rhabditida</taxon>
        <taxon>Tylenchina</taxon>
        <taxon>Cephalobomorpha</taxon>
        <taxon>Cephaloboidea</taxon>
        <taxon>Cephalobidae</taxon>
        <taxon>Acrobeloides</taxon>
    </lineage>
</organism>
<protein>
    <submittedName>
        <fullName evidence="2">Phosphoglycerate mutase family protein</fullName>
    </submittedName>
</protein>
<accession>A0A914D079</accession>
<keyword evidence="1" id="KW-1185">Reference proteome</keyword>
<dbReference type="Pfam" id="PF00300">
    <property type="entry name" value="His_Phos_1"/>
    <property type="match status" value="1"/>
</dbReference>
<dbReference type="CDD" id="cd07067">
    <property type="entry name" value="HP_PGM_like"/>
    <property type="match status" value="1"/>
</dbReference>
<evidence type="ECO:0000313" key="2">
    <source>
        <dbReference type="WBParaSite" id="ACRNAN_scaffold1662.g25499.t1"/>
    </source>
</evidence>
<dbReference type="SUPFAM" id="SSF53254">
    <property type="entry name" value="Phosphoglycerate mutase-like"/>
    <property type="match status" value="1"/>
</dbReference>
<dbReference type="Proteomes" id="UP000887540">
    <property type="component" value="Unplaced"/>
</dbReference>